<organism evidence="2 3">
    <name type="scientific">Entamoeba invadens IP1</name>
    <dbReference type="NCBI Taxonomy" id="370355"/>
    <lineage>
        <taxon>Eukaryota</taxon>
        <taxon>Amoebozoa</taxon>
        <taxon>Evosea</taxon>
        <taxon>Archamoebae</taxon>
        <taxon>Mastigamoebida</taxon>
        <taxon>Entamoebidae</taxon>
        <taxon>Entamoeba</taxon>
    </lineage>
</organism>
<dbReference type="EMBL" id="KB206481">
    <property type="protein sequence ID" value="ELP91007.1"/>
    <property type="molecule type" value="Genomic_DNA"/>
</dbReference>
<accession>A0A0A1UBG8</accession>
<sequence length="170" mass="20055">MQNPLSLKENESKIIERATYKKIKGILFDSFGKDNFDIHTSTLNKKLLGEDNFCIIFEDNSSSKFGIHITQKVTKQRQWITDDKAMIFKITTNGCEDLHRYKLDKKYSNMAFYLPSKDDEELLLCGYDDLTIYKNRNKPVDCDGYYFGIDRYLFNGNIFYLHRMIVVKLQ</sequence>
<evidence type="ECO:0000313" key="3">
    <source>
        <dbReference type="Proteomes" id="UP000014680"/>
    </source>
</evidence>
<evidence type="ECO:0000259" key="1">
    <source>
        <dbReference type="Pfam" id="PF07534"/>
    </source>
</evidence>
<dbReference type="AlphaFoldDB" id="A0A0A1UBG8"/>
<name>A0A0A1UBG8_ENTIV</name>
<protein>
    <recommendedName>
        <fullName evidence="1">TLDc domain-containing protein</fullName>
    </recommendedName>
</protein>
<dbReference type="GeneID" id="14889975"/>
<dbReference type="Pfam" id="PF07534">
    <property type="entry name" value="TLD"/>
    <property type="match status" value="1"/>
</dbReference>
<dbReference type="KEGG" id="eiv:EIN_280740"/>
<keyword evidence="3" id="KW-1185">Reference proteome</keyword>
<dbReference type="Proteomes" id="UP000014680">
    <property type="component" value="Unassembled WGS sequence"/>
</dbReference>
<dbReference type="RefSeq" id="XP_004257778.1">
    <property type="nucleotide sequence ID" value="XM_004257730.1"/>
</dbReference>
<dbReference type="InterPro" id="IPR006571">
    <property type="entry name" value="TLDc_dom"/>
</dbReference>
<proteinExistence type="predicted"/>
<reference evidence="2 3" key="1">
    <citation type="submission" date="2012-10" db="EMBL/GenBank/DDBJ databases">
        <authorList>
            <person name="Zafar N."/>
            <person name="Inman J."/>
            <person name="Hall N."/>
            <person name="Lorenzi H."/>
            <person name="Caler E."/>
        </authorList>
    </citation>
    <scope>NUCLEOTIDE SEQUENCE [LARGE SCALE GENOMIC DNA]</scope>
    <source>
        <strain evidence="2 3">IP1</strain>
    </source>
</reference>
<evidence type="ECO:0000313" key="2">
    <source>
        <dbReference type="EMBL" id="ELP91007.1"/>
    </source>
</evidence>
<feature type="domain" description="TLDc" evidence="1">
    <location>
        <begin position="35"/>
        <end position="114"/>
    </location>
</feature>
<dbReference type="VEuPathDB" id="AmoebaDB:EIN_280740"/>
<gene>
    <name evidence="2" type="ORF">EIN_280740</name>
</gene>